<protein>
    <submittedName>
        <fullName evidence="2">LUD domain-containing protein</fullName>
    </submittedName>
</protein>
<name>A0AA45R535_9PSEU</name>
<proteinExistence type="predicted"/>
<dbReference type="SUPFAM" id="SSF100950">
    <property type="entry name" value="NagB/RpiA/CoA transferase-like"/>
    <property type="match status" value="1"/>
</dbReference>
<dbReference type="EMBL" id="CP073249">
    <property type="protein sequence ID" value="QUF05419.1"/>
    <property type="molecule type" value="Genomic_DNA"/>
</dbReference>
<dbReference type="Pfam" id="PF02589">
    <property type="entry name" value="LUD_dom"/>
    <property type="match status" value="1"/>
</dbReference>
<sequence length="203" mass="21992">MRGQAPARGSARTEVLARIRTALRDKPVATEVPRAYRRAGERGPGDVDLLAERLRDYRAIVTFTSPADLPKTLSSLATGKVLAAPAIPQEWLPDAEREVTGLADLREFDAVVTCCRVAVAETGTIVLDHDAPDQAERAWTLVPDHHVVVVRRAQVVMGVPDAIAELTGVRTQTWISGPSATSDIELERVEGVHGPRQLDVVIV</sequence>
<dbReference type="Gene3D" id="3.40.50.10420">
    <property type="entry name" value="NagB/RpiA/CoA transferase-like"/>
    <property type="match status" value="1"/>
</dbReference>
<dbReference type="InterPro" id="IPR003741">
    <property type="entry name" value="LUD_dom"/>
</dbReference>
<dbReference type="PANTHER" id="PTHR43682:SF1">
    <property type="entry name" value="LACTATE UTILIZATION PROTEIN C"/>
    <property type="match status" value="1"/>
</dbReference>
<gene>
    <name evidence="2" type="ORF">KCV87_04770</name>
</gene>
<evidence type="ECO:0000313" key="3">
    <source>
        <dbReference type="Proteomes" id="UP000677152"/>
    </source>
</evidence>
<evidence type="ECO:0000259" key="1">
    <source>
        <dbReference type="Pfam" id="PF02589"/>
    </source>
</evidence>
<dbReference type="InterPro" id="IPR024185">
    <property type="entry name" value="FTHF_cligase-like_sf"/>
</dbReference>
<dbReference type="PANTHER" id="PTHR43682">
    <property type="entry name" value="LACTATE UTILIZATION PROTEIN C"/>
    <property type="match status" value="1"/>
</dbReference>
<accession>A0AA45R535</accession>
<evidence type="ECO:0000313" key="2">
    <source>
        <dbReference type="EMBL" id="QUF05419.1"/>
    </source>
</evidence>
<dbReference type="Proteomes" id="UP000677152">
    <property type="component" value="Chromosome"/>
</dbReference>
<organism evidence="2 3">
    <name type="scientific">Actinosynnema pretiosum subsp. pretiosum</name>
    <dbReference type="NCBI Taxonomy" id="103721"/>
    <lineage>
        <taxon>Bacteria</taxon>
        <taxon>Bacillati</taxon>
        <taxon>Actinomycetota</taxon>
        <taxon>Actinomycetes</taxon>
        <taxon>Pseudonocardiales</taxon>
        <taxon>Pseudonocardiaceae</taxon>
        <taxon>Actinosynnema</taxon>
    </lineage>
</organism>
<dbReference type="InterPro" id="IPR037171">
    <property type="entry name" value="NagB/RpiA_transferase-like"/>
</dbReference>
<feature type="domain" description="LUD" evidence="1">
    <location>
        <begin position="105"/>
        <end position="203"/>
    </location>
</feature>
<dbReference type="AlphaFoldDB" id="A0AA45R535"/>
<reference evidence="2" key="1">
    <citation type="submission" date="2021-04" db="EMBL/GenBank/DDBJ databases">
        <title>Genomic sequence of Actinosynnema pretiosum subsp. pretiosum ATCC 31280 (C-14919).</title>
        <authorList>
            <person name="Bai L."/>
            <person name="Wang X."/>
            <person name="Xiao Y."/>
        </authorList>
    </citation>
    <scope>NUCLEOTIDE SEQUENCE</scope>
    <source>
        <strain evidence="2">ATCC 31280</strain>
    </source>
</reference>